<dbReference type="InterPro" id="IPR012820">
    <property type="entry name" value="Sucrose_synthase_pln/cyn"/>
</dbReference>
<evidence type="ECO:0000256" key="1">
    <source>
        <dbReference type="ARBA" id="ARBA00005894"/>
    </source>
</evidence>
<protein>
    <recommendedName>
        <fullName evidence="2">sucrose synthase</fullName>
        <ecNumber evidence="2">2.4.1.13</ecNumber>
    </recommendedName>
</protein>
<evidence type="ECO:0000256" key="2">
    <source>
        <dbReference type="ARBA" id="ARBA00012540"/>
    </source>
</evidence>
<proteinExistence type="inferred from homology"/>
<dbReference type="Pfam" id="PF24862">
    <property type="entry name" value="SUS_EPBD"/>
    <property type="match status" value="1"/>
</dbReference>
<comment type="caution">
    <text evidence="9">The sequence shown here is derived from an EMBL/GenBank/DDBJ whole genome shotgun (WGS) entry which is preliminary data.</text>
</comment>
<evidence type="ECO:0000256" key="4">
    <source>
        <dbReference type="ARBA" id="ARBA00022679"/>
    </source>
</evidence>
<organism evidence="9 10">
    <name type="scientific">Escallonia rubra</name>
    <dbReference type="NCBI Taxonomy" id="112253"/>
    <lineage>
        <taxon>Eukaryota</taxon>
        <taxon>Viridiplantae</taxon>
        <taxon>Streptophyta</taxon>
        <taxon>Embryophyta</taxon>
        <taxon>Tracheophyta</taxon>
        <taxon>Spermatophyta</taxon>
        <taxon>Magnoliopsida</taxon>
        <taxon>eudicotyledons</taxon>
        <taxon>Gunneridae</taxon>
        <taxon>Pentapetalae</taxon>
        <taxon>asterids</taxon>
        <taxon>campanulids</taxon>
        <taxon>Escalloniales</taxon>
        <taxon>Escalloniaceae</taxon>
        <taxon>Escallonia</taxon>
    </lineage>
</organism>
<dbReference type="Proteomes" id="UP001187471">
    <property type="component" value="Unassembled WGS sequence"/>
</dbReference>
<evidence type="ECO:0000313" key="10">
    <source>
        <dbReference type="Proteomes" id="UP001187471"/>
    </source>
</evidence>
<name>A0AA88QIT7_9ASTE</name>
<feature type="domain" description="Sucrose synthase N-terminal" evidence="7">
    <location>
        <begin position="10"/>
        <end position="79"/>
    </location>
</feature>
<keyword evidence="4" id="KW-0808">Transferase</keyword>
<dbReference type="PANTHER" id="PTHR45839">
    <property type="match status" value="1"/>
</dbReference>
<evidence type="ECO:0000256" key="5">
    <source>
        <dbReference type="ARBA" id="ARBA00049030"/>
    </source>
</evidence>
<dbReference type="EMBL" id="JAVXUO010002679">
    <property type="protein sequence ID" value="KAK2970638.1"/>
    <property type="molecule type" value="Genomic_DNA"/>
</dbReference>
<dbReference type="AlphaFoldDB" id="A0AA88QIT7"/>
<dbReference type="GO" id="GO:0005985">
    <property type="term" value="P:sucrose metabolic process"/>
    <property type="evidence" value="ECO:0007669"/>
    <property type="project" value="InterPro"/>
</dbReference>
<evidence type="ECO:0000259" key="8">
    <source>
        <dbReference type="Pfam" id="PF24862"/>
    </source>
</evidence>
<dbReference type="Gene3D" id="3.40.50.2000">
    <property type="entry name" value="Glycogen Phosphorylase B"/>
    <property type="match status" value="1"/>
</dbReference>
<sequence>MASTSALKRADSLVDTMPEALRQSRYHMKRCFAKYIEKGRRLMKLPHLMDEMEMVIDDKEERTQLLEGLLGYILCNTKDGNALELDFEALECTMPRLTLSSSIGNGVNYISKFLTSRLNQNSESAQPLVDYLLSLNIHGEVGVKHFCTNTRIDRINESQATKLMINETLSTASKLQGSLIVAEAALSALAKETPYESFELRFKEWGFEKGWGATAEIVVYVLDQVVAMEEEMLLRIKQQGLNVKPQILVDATNKILELMEGKPDLIIGNYTDGNLVASLMASKLGITLNQS</sequence>
<dbReference type="Gene3D" id="3.10.450.330">
    <property type="match status" value="1"/>
</dbReference>
<evidence type="ECO:0000259" key="7">
    <source>
        <dbReference type="Pfam" id="PF24861"/>
    </source>
</evidence>
<dbReference type="EC" id="2.4.1.13" evidence="2"/>
<evidence type="ECO:0000259" key="6">
    <source>
        <dbReference type="Pfam" id="PF00862"/>
    </source>
</evidence>
<evidence type="ECO:0000256" key="3">
    <source>
        <dbReference type="ARBA" id="ARBA00022676"/>
    </source>
</evidence>
<feature type="domain" description="Sucrose synthase EPBD" evidence="8">
    <location>
        <begin position="157"/>
        <end position="212"/>
    </location>
</feature>
<dbReference type="GO" id="GO:0016157">
    <property type="term" value="F:sucrose synthase activity"/>
    <property type="evidence" value="ECO:0007669"/>
    <property type="project" value="UniProtKB-EC"/>
</dbReference>
<feature type="domain" description="Sucrose synthase first GT-B" evidence="6">
    <location>
        <begin position="250"/>
        <end position="288"/>
    </location>
</feature>
<dbReference type="Pfam" id="PF00862">
    <property type="entry name" value="GT-B_Sucrose_synth"/>
    <property type="match status" value="1"/>
</dbReference>
<gene>
    <name evidence="9" type="ORF">RJ640_000868</name>
</gene>
<dbReference type="Pfam" id="PF24861">
    <property type="entry name" value="SUS_N"/>
    <property type="match status" value="1"/>
</dbReference>
<comment type="catalytic activity">
    <reaction evidence="5">
        <text>an NDP-alpha-D-glucose + D-fructose = a ribonucleoside 5'-diphosphate + sucrose + H(+)</text>
        <dbReference type="Rhea" id="RHEA:16241"/>
        <dbReference type="ChEBI" id="CHEBI:15378"/>
        <dbReference type="ChEBI" id="CHEBI:17992"/>
        <dbReference type="ChEBI" id="CHEBI:37721"/>
        <dbReference type="ChEBI" id="CHEBI:57930"/>
        <dbReference type="ChEBI" id="CHEBI:76533"/>
        <dbReference type="EC" id="2.4.1.13"/>
    </reaction>
</comment>
<evidence type="ECO:0000313" key="9">
    <source>
        <dbReference type="EMBL" id="KAK2970638.1"/>
    </source>
</evidence>
<dbReference type="PANTHER" id="PTHR45839:SF4">
    <property type="entry name" value="SUCROSE SYNTHASE 5"/>
    <property type="match status" value="1"/>
</dbReference>
<keyword evidence="10" id="KW-1185">Reference proteome</keyword>
<comment type="similarity">
    <text evidence="1">Belongs to the glycosyltransferase 1 family. Plant sucrose synthase subfamily.</text>
</comment>
<keyword evidence="3" id="KW-0328">Glycosyltransferase</keyword>
<dbReference type="InterPro" id="IPR056736">
    <property type="entry name" value="SUS_EPBD"/>
</dbReference>
<dbReference type="InterPro" id="IPR000368">
    <property type="entry name" value="Sucrose_synth_GT-B1"/>
</dbReference>
<dbReference type="Gene3D" id="1.20.120.1230">
    <property type="match status" value="1"/>
</dbReference>
<reference evidence="9" key="1">
    <citation type="submission" date="2022-12" db="EMBL/GenBank/DDBJ databases">
        <title>Draft genome assemblies for two species of Escallonia (Escalloniales).</title>
        <authorList>
            <person name="Chanderbali A."/>
            <person name="Dervinis C."/>
            <person name="Anghel I."/>
            <person name="Soltis D."/>
            <person name="Soltis P."/>
            <person name="Zapata F."/>
        </authorList>
    </citation>
    <scope>NUCLEOTIDE SEQUENCE</scope>
    <source>
        <strain evidence="9">UCBG92.1500</strain>
        <tissue evidence="9">Leaf</tissue>
    </source>
</reference>
<dbReference type="InterPro" id="IPR056735">
    <property type="entry name" value="SUS_N"/>
</dbReference>
<accession>A0AA88QIT7</accession>